<evidence type="ECO:0000313" key="2">
    <source>
        <dbReference type="Proteomes" id="UP000475385"/>
    </source>
</evidence>
<gene>
    <name evidence="1" type="ORF">G3576_22955</name>
</gene>
<dbReference type="Gene3D" id="3.30.450.40">
    <property type="match status" value="1"/>
</dbReference>
<proteinExistence type="predicted"/>
<evidence type="ECO:0000313" key="1">
    <source>
        <dbReference type="EMBL" id="NGM22890.1"/>
    </source>
</evidence>
<dbReference type="Pfam" id="PF04340">
    <property type="entry name" value="DUF484"/>
    <property type="match status" value="1"/>
</dbReference>
<accession>A0A6M1LR67</accession>
<dbReference type="AlphaFoldDB" id="A0A6M1LR67"/>
<organism evidence="1 2">
    <name type="scientific">Falsiroseomonas algicola</name>
    <dbReference type="NCBI Taxonomy" id="2716930"/>
    <lineage>
        <taxon>Bacteria</taxon>
        <taxon>Pseudomonadati</taxon>
        <taxon>Pseudomonadota</taxon>
        <taxon>Alphaproteobacteria</taxon>
        <taxon>Acetobacterales</taxon>
        <taxon>Roseomonadaceae</taxon>
        <taxon>Falsiroseomonas</taxon>
    </lineage>
</organism>
<reference evidence="1 2" key="1">
    <citation type="submission" date="2020-02" db="EMBL/GenBank/DDBJ databases">
        <authorList>
            <person name="Kim H.M."/>
            <person name="Jeon C.O."/>
        </authorList>
    </citation>
    <scope>NUCLEOTIDE SEQUENCE [LARGE SCALE GENOMIC DNA]</scope>
    <source>
        <strain evidence="1 2">PeD5</strain>
    </source>
</reference>
<dbReference type="RefSeq" id="WP_164696804.1">
    <property type="nucleotide sequence ID" value="NZ_JAAIKB010000011.1"/>
</dbReference>
<sequence>MTSRAANLLDPLADGQGPVAACGPALTAEEVAAYLRDHPDFLTKNPDLYRSLSAPRRVHGENMADHMVAMVAAERARTRQLEAEVQAAIADGRAGAALVLRVRLAVLALMRSRDIPETVSQELPALLRVESCAIFAEPAGGPSFLPGRRAPAETSLPRHGVRMLPPGSVARLVGRGRDARVRSEITDAELLHAEAAPLVTRDAVARVPLWCGTPCLLALGARDAASLPARQAVTTIAFLGRAVAAALSR</sequence>
<name>A0A6M1LR67_9PROT</name>
<keyword evidence="2" id="KW-1185">Reference proteome</keyword>
<dbReference type="InterPro" id="IPR007435">
    <property type="entry name" value="DUF484"/>
</dbReference>
<dbReference type="EMBL" id="JAAIKB010000011">
    <property type="protein sequence ID" value="NGM22890.1"/>
    <property type="molecule type" value="Genomic_DNA"/>
</dbReference>
<comment type="caution">
    <text evidence="1">The sequence shown here is derived from an EMBL/GenBank/DDBJ whole genome shotgun (WGS) entry which is preliminary data.</text>
</comment>
<dbReference type="InterPro" id="IPR029016">
    <property type="entry name" value="GAF-like_dom_sf"/>
</dbReference>
<reference evidence="1 2" key="2">
    <citation type="submission" date="2020-03" db="EMBL/GenBank/DDBJ databases">
        <title>Roseomonas stagni sp. nov., isolated from pond water in Japan.</title>
        <authorList>
            <person name="Furuhata K."/>
            <person name="Miyamoto H."/>
            <person name="Goto K."/>
        </authorList>
    </citation>
    <scope>NUCLEOTIDE SEQUENCE [LARGE SCALE GENOMIC DNA]</scope>
    <source>
        <strain evidence="1 2">PeD5</strain>
    </source>
</reference>
<protein>
    <submittedName>
        <fullName evidence="1">DUF484 family protein</fullName>
    </submittedName>
</protein>
<dbReference type="Proteomes" id="UP000475385">
    <property type="component" value="Unassembled WGS sequence"/>
</dbReference>